<keyword evidence="1" id="KW-0812">Transmembrane</keyword>
<organism evidence="2 3">
    <name type="scientific">Alginatibacterium sediminis</name>
    <dbReference type="NCBI Taxonomy" id="2164068"/>
    <lineage>
        <taxon>Bacteria</taxon>
        <taxon>Pseudomonadati</taxon>
        <taxon>Pseudomonadota</taxon>
        <taxon>Gammaproteobacteria</taxon>
        <taxon>Alteromonadales</taxon>
        <taxon>Alteromonadaceae</taxon>
        <taxon>Alginatibacterium</taxon>
    </lineage>
</organism>
<evidence type="ECO:0000256" key="1">
    <source>
        <dbReference type="SAM" id="Phobius"/>
    </source>
</evidence>
<dbReference type="SUPFAM" id="SSF141571">
    <property type="entry name" value="Pentapeptide repeat-like"/>
    <property type="match status" value="1"/>
</dbReference>
<dbReference type="Pfam" id="PF00805">
    <property type="entry name" value="Pentapeptide"/>
    <property type="match status" value="1"/>
</dbReference>
<evidence type="ECO:0000313" key="3">
    <source>
        <dbReference type="Proteomes" id="UP000286482"/>
    </source>
</evidence>
<comment type="caution">
    <text evidence="2">The sequence shown here is derived from an EMBL/GenBank/DDBJ whole genome shotgun (WGS) entry which is preliminary data.</text>
</comment>
<sequence length="446" mass="50705">MALNIRPLSATQLWLKVFFPLIKRALSLGLMVYALWFFHYSLLDVSDWQLQQSDYYSQVERNWTRLLSDPSQVLKFSICIMFVVIGFRGFVFPVLKALYGFVPQWASTLSVHYKSQLTVLKSWFSNGADIIDKGSMWLLLISLTVYLFNDREVNAIDSSWETIYRAQGKWGDLGRRDALATLIDYDVSIIGVDLSHAVLNQLVFDGEHDDYWIEPDRAMLDLVILSYTDLSFSSFPCVFMRQANLQGAKLSGVRFSAADLRDSQFNNSDFGGKIVSQGQYVLTDFSFADLRGADLSDDGKDATEQTSPYGKYQDDIQAQGAWFIGADLRGTKLGQKALGIGPQADARQLDFVLSNLKAFARWDDTTEFPPLVQRELQTWQGALESTTIKEQRWNKLVDIYQNSFGEDRAQRLRSYRLLSVESNAAKLLNPKQSFSDLSCQKTNRVS</sequence>
<evidence type="ECO:0000313" key="2">
    <source>
        <dbReference type="EMBL" id="RKF21553.1"/>
    </source>
</evidence>
<dbReference type="InterPro" id="IPR051082">
    <property type="entry name" value="Pentapeptide-BTB/POZ_domain"/>
</dbReference>
<keyword evidence="1" id="KW-0472">Membrane</keyword>
<dbReference type="PANTHER" id="PTHR14136">
    <property type="entry name" value="BTB_POZ DOMAIN-CONTAINING PROTEIN KCTD9"/>
    <property type="match status" value="1"/>
</dbReference>
<name>A0A420ELJ4_9ALTE</name>
<dbReference type="EMBL" id="RAQO01000002">
    <property type="protein sequence ID" value="RKF21553.1"/>
    <property type="molecule type" value="Genomic_DNA"/>
</dbReference>
<dbReference type="PANTHER" id="PTHR14136:SF17">
    <property type="entry name" value="BTB_POZ DOMAIN-CONTAINING PROTEIN KCTD9"/>
    <property type="match status" value="1"/>
</dbReference>
<gene>
    <name evidence="2" type="ORF">DBZ36_02580</name>
</gene>
<reference evidence="2 3" key="1">
    <citation type="submission" date="2018-09" db="EMBL/GenBank/DDBJ databases">
        <authorList>
            <person name="Wang Z."/>
        </authorList>
    </citation>
    <scope>NUCLEOTIDE SEQUENCE [LARGE SCALE GENOMIC DNA]</scope>
    <source>
        <strain evidence="2 3">ALS 81</strain>
    </source>
</reference>
<protein>
    <submittedName>
        <fullName evidence="2">Pentapeptide repeat-containing protein</fullName>
    </submittedName>
</protein>
<feature type="transmembrane region" description="Helical" evidence="1">
    <location>
        <begin position="21"/>
        <end position="40"/>
    </location>
</feature>
<keyword evidence="3" id="KW-1185">Reference proteome</keyword>
<proteinExistence type="predicted"/>
<accession>A0A420ELJ4</accession>
<keyword evidence="1" id="KW-1133">Transmembrane helix</keyword>
<dbReference type="Proteomes" id="UP000286482">
    <property type="component" value="Unassembled WGS sequence"/>
</dbReference>
<dbReference type="Gene3D" id="2.160.20.80">
    <property type="entry name" value="E3 ubiquitin-protein ligase SopA"/>
    <property type="match status" value="1"/>
</dbReference>
<dbReference type="AlphaFoldDB" id="A0A420ELJ4"/>
<dbReference type="InterPro" id="IPR001646">
    <property type="entry name" value="5peptide_repeat"/>
</dbReference>
<feature type="transmembrane region" description="Helical" evidence="1">
    <location>
        <begin position="73"/>
        <end position="95"/>
    </location>
</feature>